<dbReference type="Proteomes" id="UP000001683">
    <property type="component" value="Chromosome"/>
</dbReference>
<comment type="function">
    <text evidence="6">Catalyzes the transfer of a lysyl group from L-lysyl-tRNA(Lys) to membrane-bound phosphatidylglycerol (PG), which produces lysylphosphatidylglycerol (LPG), a major component of the bacterial membrane with a positive net charge. LPG synthesis contributes to bacterial virulence as it is involved in the resistance mechanism against cationic antimicrobial peptides (CAMP) produces by the host's immune system (defensins, cathelicidins) and by the competing microorganisms.</text>
</comment>
<reference evidence="7 8" key="1">
    <citation type="submission" date="2008-04" db="EMBL/GenBank/DDBJ databases">
        <title>Complete sequence of chromosome of Natranaerobius thermophilus JW/NM-WN-LF.</title>
        <authorList>
            <consortium name="US DOE Joint Genome Institute"/>
            <person name="Copeland A."/>
            <person name="Lucas S."/>
            <person name="Lapidus A."/>
            <person name="Glavina del Rio T."/>
            <person name="Dalin E."/>
            <person name="Tice H."/>
            <person name="Bruce D."/>
            <person name="Goodwin L."/>
            <person name="Pitluck S."/>
            <person name="Chertkov O."/>
            <person name="Brettin T."/>
            <person name="Detter J.C."/>
            <person name="Han C."/>
            <person name="Kuske C.R."/>
            <person name="Schmutz J."/>
            <person name="Larimer F."/>
            <person name="Land M."/>
            <person name="Hauser L."/>
            <person name="Kyrpides N."/>
            <person name="Lykidis A."/>
            <person name="Mesbah N.M."/>
            <person name="Wiegel J."/>
        </authorList>
    </citation>
    <scope>NUCLEOTIDE SEQUENCE [LARGE SCALE GENOMIC DNA]</scope>
    <source>
        <strain evidence="8">ATCC BAA-1301 / DSM 18059 / JW/NM-WN-LF</strain>
    </source>
</reference>
<dbReference type="OrthoDB" id="2111097at2"/>
<proteinExistence type="inferred from homology"/>
<reference evidence="7 8" key="2">
    <citation type="journal article" date="2011" name="J. Bacteriol.">
        <title>Complete genome sequence of the anaerobic, halophilic alkalithermophile Natranaerobius thermophilus JW/NM-WN-LF.</title>
        <authorList>
            <person name="Zhao B."/>
            <person name="Mesbah N.M."/>
            <person name="Dalin E."/>
            <person name="Goodwin L."/>
            <person name="Nolan M."/>
            <person name="Pitluck S."/>
            <person name="Chertkov O."/>
            <person name="Brettin T.S."/>
            <person name="Han J."/>
            <person name="Larimer F.W."/>
            <person name="Land M.L."/>
            <person name="Hauser L."/>
            <person name="Kyrpides N."/>
            <person name="Wiegel J."/>
        </authorList>
    </citation>
    <scope>NUCLEOTIDE SEQUENCE [LARGE SCALE GENOMIC DNA]</scope>
    <source>
        <strain evidence="8">ATCC BAA-1301 / DSM 18059 / JW/NM-WN-LF</strain>
    </source>
</reference>
<evidence type="ECO:0000313" key="7">
    <source>
        <dbReference type="EMBL" id="ACB86330.1"/>
    </source>
</evidence>
<organism evidence="7 8">
    <name type="scientific">Natranaerobius thermophilus (strain ATCC BAA-1301 / DSM 18059 / JW/NM-WN-LF)</name>
    <dbReference type="NCBI Taxonomy" id="457570"/>
    <lineage>
        <taxon>Bacteria</taxon>
        <taxon>Bacillati</taxon>
        <taxon>Bacillota</taxon>
        <taxon>Clostridia</taxon>
        <taxon>Natranaerobiales</taxon>
        <taxon>Natranaerobiaceae</taxon>
        <taxon>Natranaerobius</taxon>
    </lineage>
</organism>
<dbReference type="EMBL" id="CP001034">
    <property type="protein sequence ID" value="ACB86330.1"/>
    <property type="molecule type" value="Genomic_DNA"/>
</dbReference>
<feature type="transmembrane region" description="Helical" evidence="6">
    <location>
        <begin position="5"/>
        <end position="23"/>
    </location>
</feature>
<dbReference type="eggNOG" id="COG0392">
    <property type="taxonomic scope" value="Bacteria"/>
</dbReference>
<protein>
    <recommendedName>
        <fullName evidence="6">Phosphatidylglycerol lysyltransferase</fullName>
        <ecNumber evidence="6">2.3.2.3</ecNumber>
    </recommendedName>
    <alternativeName>
        <fullName evidence="6">Lysylphosphatidylglycerol synthase</fullName>
    </alternativeName>
</protein>
<keyword evidence="8" id="KW-1185">Reference proteome</keyword>
<comment type="similarity">
    <text evidence="6">Belongs to the LPG synthase family.</text>
</comment>
<evidence type="ECO:0000256" key="6">
    <source>
        <dbReference type="RuleBase" id="RU363042"/>
    </source>
</evidence>
<keyword evidence="6" id="KW-0808">Transferase</keyword>
<dbReference type="KEGG" id="nth:Nther_2780"/>
<dbReference type="NCBIfam" id="TIGR00374">
    <property type="entry name" value="flippase-like domain"/>
    <property type="match status" value="1"/>
</dbReference>
<accession>B2A2W2</accession>
<dbReference type="InterPro" id="IPR022791">
    <property type="entry name" value="L-PG_synthase/AglD"/>
</dbReference>
<dbReference type="GO" id="GO:0046677">
    <property type="term" value="P:response to antibiotic"/>
    <property type="evidence" value="ECO:0007669"/>
    <property type="project" value="UniProtKB-KW"/>
</dbReference>
<keyword evidence="5 6" id="KW-0472">Membrane</keyword>
<keyword evidence="6" id="KW-0443">Lipid metabolism</keyword>
<gene>
    <name evidence="6" type="primary">mprF</name>
    <name evidence="7" type="ordered locus">Nther_2780</name>
</gene>
<feature type="transmembrane region" description="Helical" evidence="6">
    <location>
        <begin position="305"/>
        <end position="323"/>
    </location>
</feature>
<dbReference type="EC" id="2.3.2.3" evidence="6"/>
<evidence type="ECO:0000256" key="3">
    <source>
        <dbReference type="ARBA" id="ARBA00022692"/>
    </source>
</evidence>
<evidence type="ECO:0000256" key="2">
    <source>
        <dbReference type="ARBA" id="ARBA00022475"/>
    </source>
</evidence>
<evidence type="ECO:0000313" key="8">
    <source>
        <dbReference type="Proteomes" id="UP000001683"/>
    </source>
</evidence>
<keyword evidence="2" id="KW-1003">Cell membrane</keyword>
<evidence type="ECO:0000256" key="4">
    <source>
        <dbReference type="ARBA" id="ARBA00022989"/>
    </source>
</evidence>
<dbReference type="GO" id="GO:0005886">
    <property type="term" value="C:plasma membrane"/>
    <property type="evidence" value="ECO:0007669"/>
    <property type="project" value="UniProtKB-SubCell"/>
</dbReference>
<comment type="catalytic activity">
    <reaction evidence="6">
        <text>L-lysyl-tRNA(Lys) + a 1,2-diacyl-sn-glycero-3-phospho-(1'-sn-glycerol) = a 1,2-diacyl-sn-glycero-3-phospho-1'-(3'-O-L-lysyl)-sn-glycerol + tRNA(Lys)</text>
        <dbReference type="Rhea" id="RHEA:10668"/>
        <dbReference type="Rhea" id="RHEA-COMP:9696"/>
        <dbReference type="Rhea" id="RHEA-COMP:9697"/>
        <dbReference type="ChEBI" id="CHEBI:64716"/>
        <dbReference type="ChEBI" id="CHEBI:75792"/>
        <dbReference type="ChEBI" id="CHEBI:78442"/>
        <dbReference type="ChEBI" id="CHEBI:78529"/>
        <dbReference type="EC" id="2.3.2.3"/>
    </reaction>
</comment>
<feature type="transmembrane region" description="Helical" evidence="6">
    <location>
        <begin position="35"/>
        <end position="60"/>
    </location>
</feature>
<dbReference type="GO" id="GO:0006629">
    <property type="term" value="P:lipid metabolic process"/>
    <property type="evidence" value="ECO:0007669"/>
    <property type="project" value="UniProtKB-KW"/>
</dbReference>
<dbReference type="Pfam" id="PF03706">
    <property type="entry name" value="LPG_synthase_TM"/>
    <property type="match status" value="1"/>
</dbReference>
<dbReference type="STRING" id="457570.Nther_2780"/>
<keyword evidence="3 6" id="KW-0812">Transmembrane</keyword>
<dbReference type="RefSeq" id="WP_012449163.1">
    <property type="nucleotide sequence ID" value="NC_010718.1"/>
</dbReference>
<keyword evidence="6" id="KW-0046">Antibiotic resistance</keyword>
<dbReference type="AlphaFoldDB" id="B2A2W2"/>
<dbReference type="PANTHER" id="PTHR39087">
    <property type="entry name" value="UPF0104 MEMBRANE PROTEIN MJ1595"/>
    <property type="match status" value="1"/>
</dbReference>
<feature type="transmembrane region" description="Helical" evidence="6">
    <location>
        <begin position="218"/>
        <end position="235"/>
    </location>
</feature>
<sequence>MKKPFLFIFGILVITLVVVYIGWEEIYLVLNRMEAAQIMIMALLQVFTMSLTTLIWYYLLKQKTNMVSYSKVFSINLAGKFVESVTPSVKVGGEGLKVYLMKKSTALTYQELMAVTVVTKFFSLLPFLVITFITLSYALMFLSLPTIVYLAFIGLVLFFILFFIFFNYSAIYEHFYPKVSGKSFINKPVIEKLLTKCQKVHRFLSQASMESNSLVTRPVQRGLLFCIGALVWASYPLKVYLVATMLGFDINPIIAVIATYTAYLVSMIPLLPGGLATFEGSMALVLTIGGLSSPESLSVALMTRAFTFWLPLIISAFITGYYVRTTGAEASNN</sequence>
<dbReference type="PANTHER" id="PTHR39087:SF2">
    <property type="entry name" value="UPF0104 MEMBRANE PROTEIN MJ1595"/>
    <property type="match status" value="1"/>
</dbReference>
<evidence type="ECO:0000256" key="1">
    <source>
        <dbReference type="ARBA" id="ARBA00004651"/>
    </source>
</evidence>
<dbReference type="InParanoid" id="B2A2W2"/>
<dbReference type="GO" id="GO:0050071">
    <property type="term" value="F:phosphatidylglycerol lysyltransferase activity"/>
    <property type="evidence" value="ECO:0007669"/>
    <property type="project" value="UniProtKB-EC"/>
</dbReference>
<comment type="subcellular location">
    <subcellularLocation>
        <location evidence="1 6">Cell membrane</location>
        <topology evidence="1 6">Multi-pass membrane protein</topology>
    </subcellularLocation>
</comment>
<evidence type="ECO:0000256" key="5">
    <source>
        <dbReference type="ARBA" id="ARBA00023136"/>
    </source>
</evidence>
<feature type="transmembrane region" description="Helical" evidence="6">
    <location>
        <begin position="121"/>
        <end position="141"/>
    </location>
</feature>
<dbReference type="HOGENOM" id="CLU_048072_1_1_9"/>
<feature type="transmembrane region" description="Helical" evidence="6">
    <location>
        <begin position="147"/>
        <end position="168"/>
    </location>
</feature>
<name>B2A2W2_NATTJ</name>
<keyword evidence="4 6" id="KW-1133">Transmembrane helix</keyword>